<dbReference type="GO" id="GO:0005654">
    <property type="term" value="C:nucleoplasm"/>
    <property type="evidence" value="ECO:0007669"/>
    <property type="project" value="TreeGrafter"/>
</dbReference>
<dbReference type="InterPro" id="IPR025812">
    <property type="entry name" value="Trm10_C_MTase_dom"/>
</dbReference>
<dbReference type="GO" id="GO:0000049">
    <property type="term" value="F:tRNA binding"/>
    <property type="evidence" value="ECO:0007669"/>
    <property type="project" value="TreeGrafter"/>
</dbReference>
<dbReference type="EMBL" id="CAJOBC010004610">
    <property type="protein sequence ID" value="CAF3834310.1"/>
    <property type="molecule type" value="Genomic_DNA"/>
</dbReference>
<protein>
    <recommendedName>
        <fullName evidence="9">RNA (guanine-9-)-methyltransferase domain-containing protein 1</fullName>
    </recommendedName>
</protein>
<keyword evidence="8" id="KW-0496">Mitochondrion</keyword>
<evidence type="ECO:0000256" key="5">
    <source>
        <dbReference type="ARBA" id="ARBA00022694"/>
    </source>
</evidence>
<evidence type="ECO:0000256" key="6">
    <source>
        <dbReference type="ARBA" id="ARBA00022946"/>
    </source>
</evidence>
<dbReference type="CDD" id="cd18102">
    <property type="entry name" value="Trm10_MRRP1"/>
    <property type="match status" value="1"/>
</dbReference>
<dbReference type="GO" id="GO:0070131">
    <property type="term" value="P:positive regulation of mitochondrial translation"/>
    <property type="evidence" value="ECO:0007669"/>
    <property type="project" value="TreeGrafter"/>
</dbReference>
<keyword evidence="5" id="KW-0819">tRNA processing</keyword>
<keyword evidence="2" id="KW-0489">Methyltransferase</keyword>
<evidence type="ECO:0000313" key="13">
    <source>
        <dbReference type="Proteomes" id="UP000663829"/>
    </source>
</evidence>
<dbReference type="GO" id="GO:0008168">
    <property type="term" value="F:methyltransferase activity"/>
    <property type="evidence" value="ECO:0007669"/>
    <property type="project" value="UniProtKB-KW"/>
</dbReference>
<gene>
    <name evidence="11" type="ORF">GPM918_LOCUS17062</name>
    <name evidence="12" type="ORF">SRO942_LOCUS17061</name>
</gene>
<keyword evidence="6" id="KW-0809">Transit peptide</keyword>
<dbReference type="AlphaFoldDB" id="A0A814LJQ5"/>
<dbReference type="Proteomes" id="UP000681722">
    <property type="component" value="Unassembled WGS sequence"/>
</dbReference>
<dbReference type="InterPro" id="IPR028564">
    <property type="entry name" value="MT_TRM10-typ"/>
</dbReference>
<keyword evidence="4" id="KW-0949">S-adenosyl-L-methionine</keyword>
<name>A0A814LJQ5_9BILA</name>
<dbReference type="EMBL" id="CAJNOQ010004610">
    <property type="protein sequence ID" value="CAF1066728.1"/>
    <property type="molecule type" value="Genomic_DNA"/>
</dbReference>
<reference evidence="11" key="1">
    <citation type="submission" date="2021-02" db="EMBL/GenBank/DDBJ databases">
        <authorList>
            <person name="Nowell W R."/>
        </authorList>
    </citation>
    <scope>NUCLEOTIDE SEQUENCE</scope>
</reference>
<dbReference type="InterPro" id="IPR007356">
    <property type="entry name" value="tRNA_m1G_MeTrfase_euk"/>
</dbReference>
<keyword evidence="3" id="KW-0808">Transferase</keyword>
<evidence type="ECO:0000256" key="8">
    <source>
        <dbReference type="ARBA" id="ARBA00023128"/>
    </source>
</evidence>
<dbReference type="PROSITE" id="PS51675">
    <property type="entry name" value="SAM_MT_TRM10"/>
    <property type="match status" value="1"/>
</dbReference>
<evidence type="ECO:0000259" key="10">
    <source>
        <dbReference type="PROSITE" id="PS51675"/>
    </source>
</evidence>
<sequence>MQRGIHIYLWFNCALNYTKMFRLLILKSLTTQKRPCCSNSCLRSLHHTIRGVSKSKALNIVSQTLSKYVWQSIDELPDDEKYRAVQIEIDVLRDAGYLVPNVITRHYCLKLYDKPLDIRKDSYEFLHDREQKRLKHASIQAQKAARRQGMMKYRESLLIQGIRAITNYPGHHTIFRHVTQKHFKINDLTRLAMSARLQDYVFIDCSFEKLHVRQSYHYDLLKKVYQCFNNISRYHSPSFVYLCNVQFDLKRFHSQTLIEFNPMDNLSFEVTSKSYLDYFPKEKFIYLTPDANNDMVEYDHDAIYIIGGIFDKSGKDTLEKAQREQIRTTRFPLDRYLKFHPTCYKDLTLDQVYNILMTLKHTKNNWYKALKWVPDRKLSARYKWNETDKDYQYVDLQLKEEIDEAQSKQCQTVL</sequence>
<evidence type="ECO:0000256" key="7">
    <source>
        <dbReference type="ARBA" id="ARBA00023054"/>
    </source>
</evidence>
<dbReference type="PANTHER" id="PTHR13563">
    <property type="entry name" value="TRNA (GUANINE-9-) METHYLTRANSFERASE"/>
    <property type="match status" value="1"/>
</dbReference>
<comment type="caution">
    <text evidence="11">The sequence shown here is derived from an EMBL/GenBank/DDBJ whole genome shotgun (WGS) entry which is preliminary data.</text>
</comment>
<evidence type="ECO:0000256" key="1">
    <source>
        <dbReference type="ARBA" id="ARBA00004173"/>
    </source>
</evidence>
<dbReference type="InterPro" id="IPR038459">
    <property type="entry name" value="MT_TRM10-typ_sf"/>
</dbReference>
<dbReference type="Gene3D" id="3.40.1280.30">
    <property type="match status" value="1"/>
</dbReference>
<dbReference type="Proteomes" id="UP000663829">
    <property type="component" value="Unassembled WGS sequence"/>
</dbReference>
<dbReference type="GO" id="GO:0032259">
    <property type="term" value="P:methylation"/>
    <property type="evidence" value="ECO:0007669"/>
    <property type="project" value="UniProtKB-KW"/>
</dbReference>
<dbReference type="PANTHER" id="PTHR13563:SF5">
    <property type="entry name" value="TRNA METHYLTRANSFERASE 10 HOMOLOG C"/>
    <property type="match status" value="1"/>
</dbReference>
<dbReference type="OrthoDB" id="278300at2759"/>
<keyword evidence="7" id="KW-0175">Coiled coil</keyword>
<evidence type="ECO:0000256" key="4">
    <source>
        <dbReference type="ARBA" id="ARBA00022691"/>
    </source>
</evidence>
<keyword evidence="13" id="KW-1185">Reference proteome</keyword>
<organism evidence="11 13">
    <name type="scientific">Didymodactylos carnosus</name>
    <dbReference type="NCBI Taxonomy" id="1234261"/>
    <lineage>
        <taxon>Eukaryota</taxon>
        <taxon>Metazoa</taxon>
        <taxon>Spiralia</taxon>
        <taxon>Gnathifera</taxon>
        <taxon>Rotifera</taxon>
        <taxon>Eurotatoria</taxon>
        <taxon>Bdelloidea</taxon>
        <taxon>Philodinida</taxon>
        <taxon>Philodinidae</taxon>
        <taxon>Didymodactylos</taxon>
    </lineage>
</organism>
<evidence type="ECO:0000256" key="3">
    <source>
        <dbReference type="ARBA" id="ARBA00022679"/>
    </source>
</evidence>
<evidence type="ECO:0000313" key="11">
    <source>
        <dbReference type="EMBL" id="CAF1066728.1"/>
    </source>
</evidence>
<dbReference type="GO" id="GO:0097745">
    <property type="term" value="P:mitochondrial tRNA 5'-end processing"/>
    <property type="evidence" value="ECO:0007669"/>
    <property type="project" value="TreeGrafter"/>
</dbReference>
<feature type="domain" description="SAM-dependent MTase TRM10-type" evidence="10">
    <location>
        <begin position="187"/>
        <end position="380"/>
    </location>
</feature>
<accession>A0A814LJQ5</accession>
<comment type="subcellular location">
    <subcellularLocation>
        <location evidence="1">Mitochondrion</location>
    </subcellularLocation>
</comment>
<proteinExistence type="predicted"/>
<dbReference type="GO" id="GO:0005739">
    <property type="term" value="C:mitochondrion"/>
    <property type="evidence" value="ECO:0007669"/>
    <property type="project" value="UniProtKB-SubCell"/>
</dbReference>
<evidence type="ECO:0000256" key="2">
    <source>
        <dbReference type="ARBA" id="ARBA00022603"/>
    </source>
</evidence>
<evidence type="ECO:0000313" key="12">
    <source>
        <dbReference type="EMBL" id="CAF3834310.1"/>
    </source>
</evidence>
<evidence type="ECO:0000256" key="9">
    <source>
        <dbReference type="ARBA" id="ARBA00029803"/>
    </source>
</evidence>